<sequence>MRARPPALRPAFLLPFLLLPLLLLSGCRRPAVEVSEGQRAACRSEAESAATPEEALRRNADCLAAALRDHGKPAVPGGPPEVAAPPAPAPAPIDRYRYCRVHQEDVKAASARLTNAAKPWMVAQKRHAPGSEAYRDAQRAYDAAVAALERLLPPEIRNGMDLLPTAAEAYSRCDRQVIEGTAGP</sequence>
<gene>
    <name evidence="1" type="ORF">VB738_09205</name>
</gene>
<organism evidence="1 2">
    <name type="scientific">Cyanobium gracile UHCC 0139</name>
    <dbReference type="NCBI Taxonomy" id="3110308"/>
    <lineage>
        <taxon>Bacteria</taxon>
        <taxon>Bacillati</taxon>
        <taxon>Cyanobacteriota</taxon>
        <taxon>Cyanophyceae</taxon>
        <taxon>Synechococcales</taxon>
        <taxon>Prochlorococcaceae</taxon>
        <taxon>Cyanobium</taxon>
    </lineage>
</organism>
<comment type="caution">
    <text evidence="1">The sequence shown here is derived from an EMBL/GenBank/DDBJ whole genome shotgun (WGS) entry which is preliminary data.</text>
</comment>
<name>A0ABU5RUH8_9CYAN</name>
<evidence type="ECO:0000313" key="2">
    <source>
        <dbReference type="Proteomes" id="UP001304461"/>
    </source>
</evidence>
<dbReference type="PROSITE" id="PS51257">
    <property type="entry name" value="PROKAR_LIPOPROTEIN"/>
    <property type="match status" value="1"/>
</dbReference>
<protein>
    <recommendedName>
        <fullName evidence="3">Lipoprotein</fullName>
    </recommendedName>
</protein>
<evidence type="ECO:0008006" key="3">
    <source>
        <dbReference type="Google" id="ProtNLM"/>
    </source>
</evidence>
<accession>A0ABU5RUH8</accession>
<keyword evidence="2" id="KW-1185">Reference proteome</keyword>
<dbReference type="RefSeq" id="WP_323305469.1">
    <property type="nucleotide sequence ID" value="NZ_JAYGHX010000005.1"/>
</dbReference>
<evidence type="ECO:0000313" key="1">
    <source>
        <dbReference type="EMBL" id="MEA5391435.1"/>
    </source>
</evidence>
<proteinExistence type="predicted"/>
<reference evidence="1 2" key="1">
    <citation type="submission" date="2023-12" db="EMBL/GenBank/DDBJ databases">
        <title>Baltic Sea Cyanobacteria.</title>
        <authorList>
            <person name="Delbaje E."/>
            <person name="Fewer D.P."/>
            <person name="Shishido T.K."/>
        </authorList>
    </citation>
    <scope>NUCLEOTIDE SEQUENCE [LARGE SCALE GENOMIC DNA]</scope>
    <source>
        <strain evidence="1 2">UHCC 0139</strain>
    </source>
</reference>
<dbReference type="EMBL" id="JAYGHX010000005">
    <property type="protein sequence ID" value="MEA5391435.1"/>
    <property type="molecule type" value="Genomic_DNA"/>
</dbReference>
<dbReference type="Proteomes" id="UP001304461">
    <property type="component" value="Unassembled WGS sequence"/>
</dbReference>